<name>S8CDA1_9LAMI</name>
<evidence type="ECO:0000256" key="7">
    <source>
        <dbReference type="ARBA" id="ARBA00022833"/>
    </source>
</evidence>
<dbReference type="AlphaFoldDB" id="S8CDA1"/>
<dbReference type="InterPro" id="IPR045191">
    <property type="entry name" value="MBR1/2-like"/>
</dbReference>
<dbReference type="OrthoDB" id="8062037at2759"/>
<keyword evidence="7" id="KW-0862">Zinc</keyword>
<dbReference type="GO" id="GO:0008270">
    <property type="term" value="F:zinc ion binding"/>
    <property type="evidence" value="ECO:0007669"/>
    <property type="project" value="UniProtKB-KW"/>
</dbReference>
<keyword evidence="5 8" id="KW-0863">Zinc-finger</keyword>
<evidence type="ECO:0000256" key="1">
    <source>
        <dbReference type="ARBA" id="ARBA00000900"/>
    </source>
</evidence>
<comment type="catalytic activity">
    <reaction evidence="1">
        <text>S-ubiquitinyl-[E2 ubiquitin-conjugating enzyme]-L-cysteine + [acceptor protein]-L-lysine = [E2 ubiquitin-conjugating enzyme]-L-cysteine + N(6)-ubiquitinyl-[acceptor protein]-L-lysine.</text>
        <dbReference type="EC" id="2.3.2.27"/>
    </reaction>
</comment>
<feature type="non-terminal residue" evidence="11">
    <location>
        <position position="1"/>
    </location>
</feature>
<dbReference type="EC" id="2.3.2.27" evidence="2"/>
<evidence type="ECO:0000256" key="3">
    <source>
        <dbReference type="ARBA" id="ARBA00022679"/>
    </source>
</evidence>
<evidence type="ECO:0000256" key="8">
    <source>
        <dbReference type="PROSITE-ProRule" id="PRU00175"/>
    </source>
</evidence>
<evidence type="ECO:0000256" key="5">
    <source>
        <dbReference type="ARBA" id="ARBA00022771"/>
    </source>
</evidence>
<evidence type="ECO:0000256" key="4">
    <source>
        <dbReference type="ARBA" id="ARBA00022723"/>
    </source>
</evidence>
<dbReference type="PROSITE" id="PS50089">
    <property type="entry name" value="ZF_RING_2"/>
    <property type="match status" value="1"/>
</dbReference>
<dbReference type="PANTHER" id="PTHR22937:SF222">
    <property type="entry name" value="RING-TYPE E3 UBIQUITIN TRANSFERASE"/>
    <property type="match status" value="1"/>
</dbReference>
<proteinExistence type="predicted"/>
<dbReference type="GO" id="GO:0061630">
    <property type="term" value="F:ubiquitin protein ligase activity"/>
    <property type="evidence" value="ECO:0007669"/>
    <property type="project" value="UniProtKB-EC"/>
</dbReference>
<reference evidence="11 12" key="1">
    <citation type="journal article" date="2013" name="BMC Genomics">
        <title>The miniature genome of a carnivorous plant Genlisea aurea contains a low number of genes and short non-coding sequences.</title>
        <authorList>
            <person name="Leushkin E.V."/>
            <person name="Sutormin R.A."/>
            <person name="Nabieva E.R."/>
            <person name="Penin A.A."/>
            <person name="Kondrashov A.S."/>
            <person name="Logacheva M.D."/>
        </authorList>
    </citation>
    <scope>NUCLEOTIDE SEQUENCE [LARGE SCALE GENOMIC DNA]</scope>
</reference>
<organism evidence="11 12">
    <name type="scientific">Genlisea aurea</name>
    <dbReference type="NCBI Taxonomy" id="192259"/>
    <lineage>
        <taxon>Eukaryota</taxon>
        <taxon>Viridiplantae</taxon>
        <taxon>Streptophyta</taxon>
        <taxon>Embryophyta</taxon>
        <taxon>Tracheophyta</taxon>
        <taxon>Spermatophyta</taxon>
        <taxon>Magnoliopsida</taxon>
        <taxon>eudicotyledons</taxon>
        <taxon>Gunneridae</taxon>
        <taxon>Pentapetalae</taxon>
        <taxon>asterids</taxon>
        <taxon>lamiids</taxon>
        <taxon>Lamiales</taxon>
        <taxon>Lentibulariaceae</taxon>
        <taxon>Genlisea</taxon>
    </lineage>
</organism>
<dbReference type="Pfam" id="PF13639">
    <property type="entry name" value="zf-RING_2"/>
    <property type="match status" value="1"/>
</dbReference>
<keyword evidence="3" id="KW-0808">Transferase</keyword>
<feature type="non-terminal residue" evidence="11">
    <location>
        <position position="170"/>
    </location>
</feature>
<dbReference type="Gene3D" id="3.30.40.10">
    <property type="entry name" value="Zinc/RING finger domain, C3HC4 (zinc finger)"/>
    <property type="match status" value="1"/>
</dbReference>
<dbReference type="SUPFAM" id="SSF57850">
    <property type="entry name" value="RING/U-box"/>
    <property type="match status" value="1"/>
</dbReference>
<feature type="domain" description="RING-type" evidence="10">
    <location>
        <begin position="120"/>
        <end position="161"/>
    </location>
</feature>
<accession>S8CDA1</accession>
<dbReference type="Proteomes" id="UP000015453">
    <property type="component" value="Unassembled WGS sequence"/>
</dbReference>
<dbReference type="InterPro" id="IPR013083">
    <property type="entry name" value="Znf_RING/FYVE/PHD"/>
</dbReference>
<dbReference type="GO" id="GO:0005634">
    <property type="term" value="C:nucleus"/>
    <property type="evidence" value="ECO:0007669"/>
    <property type="project" value="TreeGrafter"/>
</dbReference>
<evidence type="ECO:0000313" key="11">
    <source>
        <dbReference type="EMBL" id="EPS64924.1"/>
    </source>
</evidence>
<dbReference type="SMART" id="SM00184">
    <property type="entry name" value="RING"/>
    <property type="match status" value="1"/>
</dbReference>
<comment type="caution">
    <text evidence="11">The sequence shown here is derived from an EMBL/GenBank/DDBJ whole genome shotgun (WGS) entry which is preliminary data.</text>
</comment>
<feature type="region of interest" description="Disordered" evidence="9">
    <location>
        <begin position="1"/>
        <end position="22"/>
    </location>
</feature>
<evidence type="ECO:0000259" key="10">
    <source>
        <dbReference type="PROSITE" id="PS50089"/>
    </source>
</evidence>
<protein>
    <recommendedName>
        <fullName evidence="2">RING-type E3 ubiquitin transferase</fullName>
        <ecNumber evidence="2">2.3.2.27</ecNumber>
    </recommendedName>
</protein>
<evidence type="ECO:0000256" key="9">
    <source>
        <dbReference type="SAM" id="MobiDB-lite"/>
    </source>
</evidence>
<gene>
    <name evidence="11" type="ORF">M569_09861</name>
</gene>
<evidence type="ECO:0000313" key="12">
    <source>
        <dbReference type="Proteomes" id="UP000015453"/>
    </source>
</evidence>
<dbReference type="InterPro" id="IPR001841">
    <property type="entry name" value="Znf_RING"/>
</dbReference>
<keyword evidence="6" id="KW-0833">Ubl conjugation pathway</keyword>
<evidence type="ECO:0000256" key="2">
    <source>
        <dbReference type="ARBA" id="ARBA00012483"/>
    </source>
</evidence>
<dbReference type="PANTHER" id="PTHR22937">
    <property type="entry name" value="E3 UBIQUITIN-PROTEIN LIGASE RNF165"/>
    <property type="match status" value="1"/>
</dbReference>
<keyword evidence="12" id="KW-1185">Reference proteome</keyword>
<evidence type="ECO:0000256" key="6">
    <source>
        <dbReference type="ARBA" id="ARBA00022786"/>
    </source>
</evidence>
<sequence length="170" mass="19221">PSGFQLYQQPRGRDNTVAESSSELWDNTPHIRVLPEDEIAVLEIPVYHDPVDRHSDMRLDIDHMSYEELLALGDQIGRVGTGFSEDFIRNNLKTRTFADSSASHHDLEKPVCTDQQIDFCVICQSNYEDKEALGRADCGHEYHSDCLKKWLLIKNTCPICKSPALGSSSK</sequence>
<keyword evidence="4" id="KW-0479">Metal-binding</keyword>
<dbReference type="EMBL" id="AUSU01004526">
    <property type="protein sequence ID" value="EPS64924.1"/>
    <property type="molecule type" value="Genomic_DNA"/>
</dbReference>